<dbReference type="Gene3D" id="1.10.8.60">
    <property type="match status" value="1"/>
</dbReference>
<evidence type="ECO:0000259" key="6">
    <source>
        <dbReference type="PROSITE" id="PS50045"/>
    </source>
</evidence>
<dbReference type="PROSITE" id="PS00676">
    <property type="entry name" value="SIGMA54_INTERACT_2"/>
    <property type="match status" value="1"/>
</dbReference>
<dbReference type="InterPro" id="IPR002197">
    <property type="entry name" value="HTH_Fis"/>
</dbReference>
<dbReference type="Pfam" id="PF02954">
    <property type="entry name" value="HTH_8"/>
    <property type="match status" value="1"/>
</dbReference>
<dbReference type="InterPro" id="IPR025944">
    <property type="entry name" value="Sigma_54_int_dom_CS"/>
</dbReference>
<evidence type="ECO:0000313" key="7">
    <source>
        <dbReference type="EMBL" id="ASV69902.1"/>
    </source>
</evidence>
<dbReference type="AlphaFoldDB" id="A0A248TP13"/>
<evidence type="ECO:0000256" key="4">
    <source>
        <dbReference type="ARBA" id="ARBA00023125"/>
    </source>
</evidence>
<dbReference type="InterPro" id="IPR025943">
    <property type="entry name" value="Sigma_54_int_dom_ATP-bd_2"/>
</dbReference>
<keyword evidence="5" id="KW-0804">Transcription</keyword>
<keyword evidence="2" id="KW-0067">ATP-binding</keyword>
<dbReference type="CDD" id="cd00009">
    <property type="entry name" value="AAA"/>
    <property type="match status" value="1"/>
</dbReference>
<dbReference type="PRINTS" id="PR01590">
    <property type="entry name" value="HTHFIS"/>
</dbReference>
<dbReference type="PROSITE" id="PS00675">
    <property type="entry name" value="SIGMA54_INTERACT_1"/>
    <property type="match status" value="1"/>
</dbReference>
<protein>
    <recommendedName>
        <fullName evidence="6">Sigma-54 factor interaction domain-containing protein</fullName>
    </recommendedName>
</protein>
<accession>A0A248TP13</accession>
<name>A0A248TP13_9BACI</name>
<dbReference type="Gene3D" id="1.10.10.60">
    <property type="entry name" value="Homeodomain-like"/>
    <property type="match status" value="1"/>
</dbReference>
<dbReference type="OrthoDB" id="9771372at2"/>
<keyword evidence="8" id="KW-1185">Reference proteome</keyword>
<dbReference type="PANTHER" id="PTHR32071">
    <property type="entry name" value="TRANSCRIPTIONAL REGULATORY PROTEIN"/>
    <property type="match status" value="1"/>
</dbReference>
<evidence type="ECO:0000256" key="1">
    <source>
        <dbReference type="ARBA" id="ARBA00022741"/>
    </source>
</evidence>
<dbReference type="InterPro" id="IPR027417">
    <property type="entry name" value="P-loop_NTPase"/>
</dbReference>
<dbReference type="EMBL" id="CP022983">
    <property type="protein sequence ID" value="ASV69902.1"/>
    <property type="molecule type" value="Genomic_DNA"/>
</dbReference>
<dbReference type="InterPro" id="IPR009057">
    <property type="entry name" value="Homeodomain-like_sf"/>
</dbReference>
<dbReference type="GO" id="GO:0005524">
    <property type="term" value="F:ATP binding"/>
    <property type="evidence" value="ECO:0007669"/>
    <property type="project" value="UniProtKB-KW"/>
</dbReference>
<gene>
    <name evidence="7" type="ORF">CKF48_22860</name>
</gene>
<dbReference type="SMART" id="SM00382">
    <property type="entry name" value="AAA"/>
    <property type="match status" value="1"/>
</dbReference>
<dbReference type="GO" id="GO:0006355">
    <property type="term" value="P:regulation of DNA-templated transcription"/>
    <property type="evidence" value="ECO:0007669"/>
    <property type="project" value="InterPro"/>
</dbReference>
<dbReference type="InterPro" id="IPR025662">
    <property type="entry name" value="Sigma_54_int_dom_ATP-bd_1"/>
</dbReference>
<dbReference type="SUPFAM" id="SSF46689">
    <property type="entry name" value="Homeodomain-like"/>
    <property type="match status" value="1"/>
</dbReference>
<dbReference type="InterPro" id="IPR058031">
    <property type="entry name" value="AAA_lid_NorR"/>
</dbReference>
<dbReference type="GO" id="GO:0043565">
    <property type="term" value="F:sequence-specific DNA binding"/>
    <property type="evidence" value="ECO:0007669"/>
    <property type="project" value="InterPro"/>
</dbReference>
<keyword evidence="1" id="KW-0547">Nucleotide-binding</keyword>
<evidence type="ECO:0000256" key="3">
    <source>
        <dbReference type="ARBA" id="ARBA00023015"/>
    </source>
</evidence>
<evidence type="ECO:0000313" key="8">
    <source>
        <dbReference type="Proteomes" id="UP000215137"/>
    </source>
</evidence>
<keyword evidence="4" id="KW-0238">DNA-binding</keyword>
<dbReference type="SUPFAM" id="SSF52540">
    <property type="entry name" value="P-loop containing nucleoside triphosphate hydrolases"/>
    <property type="match status" value="1"/>
</dbReference>
<evidence type="ECO:0000256" key="5">
    <source>
        <dbReference type="ARBA" id="ARBA00023163"/>
    </source>
</evidence>
<organism evidence="7 8">
    <name type="scientific">Cytobacillus kochii</name>
    <dbReference type="NCBI Taxonomy" id="859143"/>
    <lineage>
        <taxon>Bacteria</taxon>
        <taxon>Bacillati</taxon>
        <taxon>Bacillota</taxon>
        <taxon>Bacilli</taxon>
        <taxon>Bacillales</taxon>
        <taxon>Bacillaceae</taxon>
        <taxon>Cytobacillus</taxon>
    </lineage>
</organism>
<dbReference type="FunFam" id="3.40.50.300:FF:000006">
    <property type="entry name" value="DNA-binding transcriptional regulator NtrC"/>
    <property type="match status" value="1"/>
</dbReference>
<dbReference type="PANTHER" id="PTHR32071:SF57">
    <property type="entry name" value="C4-DICARBOXYLATE TRANSPORT TRANSCRIPTIONAL REGULATORY PROTEIN DCTD"/>
    <property type="match status" value="1"/>
</dbReference>
<dbReference type="PROSITE" id="PS50045">
    <property type="entry name" value="SIGMA54_INTERACT_4"/>
    <property type="match status" value="1"/>
</dbReference>
<dbReference type="RefSeq" id="WP_095373466.1">
    <property type="nucleotide sequence ID" value="NZ_CP022983.1"/>
</dbReference>
<dbReference type="InterPro" id="IPR003593">
    <property type="entry name" value="AAA+_ATPase"/>
</dbReference>
<sequence length="436" mass="49166">MKDITLMEQSHQNPILIVTEHGRMVTANPIFTQRFAITIQELKGQLIEVSNFPYLIGKLHCLTILSVLCIVKVNKENGHYRLTIFLKADEISLPVLKQFLSLLQEKEQYTPKTHTANYEFAHIIGESQKLLEVKELAARIAVSSSTVLITGESGTGKELFAQAIHHASPRRKGPFIAVNCAAIPSELFESEVFGYEEGAFSGAKKTGKPGKIELAQNGTLFLDEISELPKAAQGKLLRVLQEREVERLGSIGKKRVDIRIIAATNRDLFELVSAGEFRQDLYYRLFVFDLPIPPLRDRKEDILPLVHYFLDKYNQQLNKNVNQIHPHLLKCLMEHEWPGNIRELKAVVERGVTLSLGEELGDNAMVKRIATQTSQTQCLPSNNTSKTLEEIVKETEKKAIVEALEKSDGDKTMAAVKLNIHLASLYRKMAKYQIKT</sequence>
<keyword evidence="3" id="KW-0805">Transcription regulation</keyword>
<dbReference type="Pfam" id="PF00158">
    <property type="entry name" value="Sigma54_activat"/>
    <property type="match status" value="1"/>
</dbReference>
<evidence type="ECO:0000256" key="2">
    <source>
        <dbReference type="ARBA" id="ARBA00022840"/>
    </source>
</evidence>
<dbReference type="InterPro" id="IPR002078">
    <property type="entry name" value="Sigma_54_int"/>
</dbReference>
<dbReference type="Gene3D" id="3.40.50.300">
    <property type="entry name" value="P-loop containing nucleotide triphosphate hydrolases"/>
    <property type="match status" value="1"/>
</dbReference>
<reference evidence="7 8" key="1">
    <citation type="submission" date="2017-08" db="EMBL/GenBank/DDBJ databases">
        <title>Complete Genome Sequence of Bacillus kochii Oregon-R-modENCODE STRAIN BDGP4, isolated from Drosophila melanogaster gut.</title>
        <authorList>
            <person name="Wan K.H."/>
            <person name="Yu C."/>
            <person name="Park S."/>
            <person name="Hammonds A.S."/>
            <person name="Booth B.W."/>
            <person name="Celniker S.E."/>
        </authorList>
    </citation>
    <scope>NUCLEOTIDE SEQUENCE [LARGE SCALE GENOMIC DNA]</scope>
    <source>
        <strain evidence="7 8">BDGP4</strain>
    </source>
</reference>
<feature type="domain" description="Sigma-54 factor interaction" evidence="6">
    <location>
        <begin position="123"/>
        <end position="353"/>
    </location>
</feature>
<dbReference type="Pfam" id="PF25601">
    <property type="entry name" value="AAA_lid_14"/>
    <property type="match status" value="1"/>
</dbReference>
<proteinExistence type="predicted"/>
<dbReference type="PROSITE" id="PS00688">
    <property type="entry name" value="SIGMA54_INTERACT_3"/>
    <property type="match status" value="1"/>
</dbReference>
<dbReference type="Proteomes" id="UP000215137">
    <property type="component" value="Chromosome"/>
</dbReference>
<dbReference type="KEGG" id="bko:CKF48_22860"/>